<name>A0AAD4MTT5_9BILA</name>
<dbReference type="GO" id="GO:0016791">
    <property type="term" value="F:phosphatase activity"/>
    <property type="evidence" value="ECO:0007669"/>
    <property type="project" value="UniProtKB-ARBA"/>
</dbReference>
<comment type="caution">
    <text evidence="2">The sequence shown here is derived from an EMBL/GenBank/DDBJ whole genome shotgun (WGS) entry which is preliminary data.</text>
</comment>
<dbReference type="Proteomes" id="UP001201812">
    <property type="component" value="Unassembled WGS sequence"/>
</dbReference>
<dbReference type="InterPro" id="IPR029033">
    <property type="entry name" value="His_PPase_superfam"/>
</dbReference>
<dbReference type="InterPro" id="IPR013078">
    <property type="entry name" value="His_Pase_superF_clade-1"/>
</dbReference>
<dbReference type="CDD" id="cd07067">
    <property type="entry name" value="HP_PGM_like"/>
    <property type="match status" value="1"/>
</dbReference>
<feature type="region of interest" description="Disordered" evidence="1">
    <location>
        <begin position="18"/>
        <end position="43"/>
    </location>
</feature>
<protein>
    <submittedName>
        <fullName evidence="2">Histidine phosphatase superfamily (Branch 1) domain-containing protein</fullName>
    </submittedName>
</protein>
<proteinExistence type="predicted"/>
<keyword evidence="3" id="KW-1185">Reference proteome</keyword>
<evidence type="ECO:0000313" key="3">
    <source>
        <dbReference type="Proteomes" id="UP001201812"/>
    </source>
</evidence>
<dbReference type="AlphaFoldDB" id="A0AAD4MTT5"/>
<dbReference type="PANTHER" id="PTHR16469">
    <property type="entry name" value="UBIQUITIN-ASSOCIATED AND SH3 DOMAIN-CONTAINING BA-RELATED"/>
    <property type="match status" value="1"/>
</dbReference>
<gene>
    <name evidence="2" type="ORF">DdX_16247</name>
</gene>
<dbReference type="Pfam" id="PF00300">
    <property type="entry name" value="His_Phos_1"/>
    <property type="match status" value="1"/>
</dbReference>
<evidence type="ECO:0000313" key="2">
    <source>
        <dbReference type="EMBL" id="KAI1701160.1"/>
    </source>
</evidence>
<reference evidence="2" key="1">
    <citation type="submission" date="2022-01" db="EMBL/GenBank/DDBJ databases">
        <title>Genome Sequence Resource for Two Populations of Ditylenchus destructor, the Migratory Endoparasitic Phytonematode.</title>
        <authorList>
            <person name="Zhang H."/>
            <person name="Lin R."/>
            <person name="Xie B."/>
        </authorList>
    </citation>
    <scope>NUCLEOTIDE SEQUENCE</scope>
    <source>
        <strain evidence="2">BazhouSP</strain>
    </source>
</reference>
<feature type="compositionally biased region" description="Polar residues" evidence="1">
    <location>
        <begin position="18"/>
        <end position="37"/>
    </location>
</feature>
<dbReference type="Gene3D" id="3.40.50.1240">
    <property type="entry name" value="Phosphoglycerate mutase-like"/>
    <property type="match status" value="1"/>
</dbReference>
<dbReference type="SUPFAM" id="SSF53254">
    <property type="entry name" value="Phosphoglycerate mutase-like"/>
    <property type="match status" value="1"/>
</dbReference>
<organism evidence="2 3">
    <name type="scientific">Ditylenchus destructor</name>
    <dbReference type="NCBI Taxonomy" id="166010"/>
    <lineage>
        <taxon>Eukaryota</taxon>
        <taxon>Metazoa</taxon>
        <taxon>Ecdysozoa</taxon>
        <taxon>Nematoda</taxon>
        <taxon>Chromadorea</taxon>
        <taxon>Rhabditida</taxon>
        <taxon>Tylenchina</taxon>
        <taxon>Tylenchomorpha</taxon>
        <taxon>Sphaerularioidea</taxon>
        <taxon>Anguinidae</taxon>
        <taxon>Anguininae</taxon>
        <taxon>Ditylenchus</taxon>
    </lineage>
</organism>
<sequence length="140" mass="16260">MGRTLWVIRHAEREDNINRSWQKAKNPRGLNSDNSPLSERGRKQADELAKRFADIDFDHVFASPFDRTVETATRTINNRQIPIKVEPGIAEAFYLCESPPGLEDVAMLKKVYPLVDETYEPVFLIRFLRKAMEMMHAFHV</sequence>
<evidence type="ECO:0000256" key="1">
    <source>
        <dbReference type="SAM" id="MobiDB-lite"/>
    </source>
</evidence>
<dbReference type="PANTHER" id="PTHR16469:SF27">
    <property type="entry name" value="UBIQUITIN-ASSOCIATED AND SH3 DOMAIN-CONTAINING BA-RELATED"/>
    <property type="match status" value="1"/>
</dbReference>
<dbReference type="SMART" id="SM00855">
    <property type="entry name" value="PGAM"/>
    <property type="match status" value="1"/>
</dbReference>
<accession>A0AAD4MTT5</accession>
<dbReference type="InterPro" id="IPR051710">
    <property type="entry name" value="Phosphatase_SH3-domain"/>
</dbReference>
<dbReference type="EMBL" id="JAKKPZ010000125">
    <property type="protein sequence ID" value="KAI1701160.1"/>
    <property type="molecule type" value="Genomic_DNA"/>
</dbReference>